<evidence type="ECO:0000256" key="1">
    <source>
        <dbReference type="SAM" id="Phobius"/>
    </source>
</evidence>
<proteinExistence type="predicted"/>
<dbReference type="EMBL" id="JBHSOH010000003">
    <property type="protein sequence ID" value="MFC5847010.1"/>
    <property type="molecule type" value="Genomic_DNA"/>
</dbReference>
<keyword evidence="1" id="KW-0812">Transmembrane</keyword>
<sequence length="556" mass="55441">MGQREHNSGGRWERLGDGALRAALHREADHDLNETEVAQLGGAPAEVQAARAALRRATASLSGLERPPLPHSVAPAVLSDIAAARSLTPPPLPRSVASAAVRDLRLGRMLTPPVPESSVAPAVLSDLAAARWLAPPPAPRPVAGAVLAELRLARQLTPPVPARSVAVGTLTEMTGAAALTSLPRPPLPGSVAPAVLARIAPAAAAPTVGTAPAPLRLLAAQPQNPAPLLLVGGLLAGVVLLTLSTAWPNLAAGAVVLRALLEQVSPLAAVGLALLLLTSVVVAWKPVPAVRRAGAGAFALSAVLALPALYHVAGGDGGLSIGRSVTVSGPVSGNVIAIGGDVRLGAQAQVGGEVVTLLGDVYQAPGAQVGGRVNALLGHAPGDRSALQTAPPTGLGLATAAAFRPVLGWLGAAAWPQVFVVLTGGALLLLFVAGLAPGLARRQRHAPMRTLALGVLLLAVPVGPAAVLGLAGLLAPALLALALAALLVATGLSVSLYDLGRLLAQRVRLPVPDAVGALIGLSAFAASLSLPPLAFTLALVGGAWGAGTLLLTRLPR</sequence>
<evidence type="ECO:0000313" key="2">
    <source>
        <dbReference type="EMBL" id="MFC5847010.1"/>
    </source>
</evidence>
<organism evidence="2 3">
    <name type="scientific">Deinococcus petrolearius</name>
    <dbReference type="NCBI Taxonomy" id="1751295"/>
    <lineage>
        <taxon>Bacteria</taxon>
        <taxon>Thermotogati</taxon>
        <taxon>Deinococcota</taxon>
        <taxon>Deinococci</taxon>
        <taxon>Deinococcales</taxon>
        <taxon>Deinococcaceae</taxon>
        <taxon>Deinococcus</taxon>
    </lineage>
</organism>
<keyword evidence="1" id="KW-1133">Transmembrane helix</keyword>
<feature type="transmembrane region" description="Helical" evidence="1">
    <location>
        <begin position="226"/>
        <end position="247"/>
    </location>
</feature>
<feature type="transmembrane region" description="Helical" evidence="1">
    <location>
        <begin position="296"/>
        <end position="313"/>
    </location>
</feature>
<keyword evidence="3" id="KW-1185">Reference proteome</keyword>
<accession>A0ABW1DEP2</accession>
<feature type="transmembrane region" description="Helical" evidence="1">
    <location>
        <begin position="267"/>
        <end position="284"/>
    </location>
</feature>
<feature type="transmembrane region" description="Helical" evidence="1">
    <location>
        <begin position="477"/>
        <end position="497"/>
    </location>
</feature>
<evidence type="ECO:0000313" key="3">
    <source>
        <dbReference type="Proteomes" id="UP001595979"/>
    </source>
</evidence>
<dbReference type="Proteomes" id="UP001595979">
    <property type="component" value="Unassembled WGS sequence"/>
</dbReference>
<reference evidence="3" key="1">
    <citation type="journal article" date="2019" name="Int. J. Syst. Evol. Microbiol.">
        <title>The Global Catalogue of Microorganisms (GCM) 10K type strain sequencing project: providing services to taxonomists for standard genome sequencing and annotation.</title>
        <authorList>
            <consortium name="The Broad Institute Genomics Platform"/>
            <consortium name="The Broad Institute Genome Sequencing Center for Infectious Disease"/>
            <person name="Wu L."/>
            <person name="Ma J."/>
        </authorList>
    </citation>
    <scope>NUCLEOTIDE SEQUENCE [LARGE SCALE GENOMIC DNA]</scope>
    <source>
        <strain evidence="3">CGMCC 1.15053</strain>
    </source>
</reference>
<gene>
    <name evidence="2" type="ORF">ACFPQ6_01695</name>
</gene>
<comment type="caution">
    <text evidence="2">The sequence shown here is derived from an EMBL/GenBank/DDBJ whole genome shotgun (WGS) entry which is preliminary data.</text>
</comment>
<feature type="transmembrane region" description="Helical" evidence="1">
    <location>
        <begin position="414"/>
        <end position="439"/>
    </location>
</feature>
<protein>
    <submittedName>
        <fullName evidence="2">Polymer-forming cytoskeletal protein</fullName>
    </submittedName>
</protein>
<dbReference type="RefSeq" id="WP_380045763.1">
    <property type="nucleotide sequence ID" value="NZ_JBHSOH010000003.1"/>
</dbReference>
<feature type="transmembrane region" description="Helical" evidence="1">
    <location>
        <begin position="451"/>
        <end position="471"/>
    </location>
</feature>
<name>A0ABW1DEP2_9DEIO</name>
<keyword evidence="1" id="KW-0472">Membrane</keyword>